<evidence type="ECO:0000256" key="4">
    <source>
        <dbReference type="ARBA" id="ARBA00022692"/>
    </source>
</evidence>
<feature type="compositionally biased region" description="Basic and acidic residues" evidence="9">
    <location>
        <begin position="500"/>
        <end position="515"/>
    </location>
</feature>
<feature type="transmembrane region" description="Helical" evidence="8">
    <location>
        <begin position="102"/>
        <end position="124"/>
    </location>
</feature>
<evidence type="ECO:0000259" key="10">
    <source>
        <dbReference type="Pfam" id="PF00909"/>
    </source>
</evidence>
<dbReference type="AlphaFoldDB" id="A0A9X0A7P1"/>
<dbReference type="InterPro" id="IPR024041">
    <property type="entry name" value="NH4_transpt_AmtB-like_dom"/>
</dbReference>
<reference evidence="11" key="1">
    <citation type="submission" date="2023-01" db="EMBL/GenBank/DDBJ databases">
        <title>Genome assembly of the deep-sea coral Lophelia pertusa.</title>
        <authorList>
            <person name="Herrera S."/>
            <person name="Cordes E."/>
        </authorList>
    </citation>
    <scope>NUCLEOTIDE SEQUENCE</scope>
    <source>
        <strain evidence="11">USNM1676648</strain>
        <tissue evidence="11">Polyp</tissue>
    </source>
</reference>
<feature type="transmembrane region" description="Helical" evidence="8">
    <location>
        <begin position="59"/>
        <end position="77"/>
    </location>
</feature>
<dbReference type="OrthoDB" id="5962220at2759"/>
<dbReference type="GO" id="GO:0005886">
    <property type="term" value="C:plasma membrane"/>
    <property type="evidence" value="ECO:0007669"/>
    <property type="project" value="UniProtKB-SubCell"/>
</dbReference>
<dbReference type="PANTHER" id="PTHR11730">
    <property type="entry name" value="AMMONIUM TRANSPORTER"/>
    <property type="match status" value="1"/>
</dbReference>
<sequence>MESPLEGLTGRPIGYEDATWILTSAFIIFTMQSGFGLIESGMVTVKNETNIMVKNAIDIIFSGLSFWIFGFGISFGVDEGTNAFTGVGYFLTDVPIDKGEVYAMYFFQMALASTATTIVSGAMAERTNLKAYMLYSFVSTLSTCFPTHWIWGKNGLLKELGVIDIAGCSGVHLVGGAAGLAAAVMLGPRLGRFDDNKKRPQPCSMTNVILGTFMLWWGWLGFNCGSTFGISGAKWKLASRAAVITLNGSIGGGILAIVYSYIQDSETLDVPTFVTGIRGGLVAVTGICALARPWEGLLIGFFGGLFACLLSDAMIKLKIDDPVNCVATHAGSAVWGMIAVALFVEQEKDEGFAEEKGLFKGGSWRLLGVQLLACVVTAAWGVLTTVILLYVIEKTIGIRLTREEELQGCDLVEHGIGEEDEGEFERGAQMKQGAAFEHRVSARNNTSTENVSGEAAEASVEGTFTSTFVMRLPIIARKLRRKNGNTRRFNEETTTAHIDSSADVRRNDEDPRTSDDSDTSTPDIGRYNKGIRGSDDLRSIYSVDSDIEELLRREGKTRSESCNYPMNAQKRTVDKCIQVACEQGVLIDL</sequence>
<evidence type="ECO:0000256" key="6">
    <source>
        <dbReference type="ARBA" id="ARBA00023136"/>
    </source>
</evidence>
<keyword evidence="6 8" id="KW-0472">Membrane</keyword>
<evidence type="ECO:0000256" key="8">
    <source>
        <dbReference type="RuleBase" id="RU362002"/>
    </source>
</evidence>
<dbReference type="Gene3D" id="1.10.3430.10">
    <property type="entry name" value="Ammonium transporter AmtB like domains"/>
    <property type="match status" value="1"/>
</dbReference>
<dbReference type="GO" id="GO:0008519">
    <property type="term" value="F:ammonium channel activity"/>
    <property type="evidence" value="ECO:0007669"/>
    <property type="project" value="InterPro"/>
</dbReference>
<feature type="transmembrane region" description="Helical" evidence="8">
    <location>
        <begin position="322"/>
        <end position="344"/>
    </location>
</feature>
<feature type="transmembrane region" description="Helical" evidence="8">
    <location>
        <begin position="298"/>
        <end position="315"/>
    </location>
</feature>
<name>A0A9X0A7P1_9CNID</name>
<dbReference type="InterPro" id="IPR001905">
    <property type="entry name" value="Ammonium_transpt"/>
</dbReference>
<feature type="transmembrane region" description="Helical" evidence="8">
    <location>
        <begin position="163"/>
        <end position="187"/>
    </location>
</feature>
<dbReference type="NCBIfam" id="TIGR00836">
    <property type="entry name" value="amt"/>
    <property type="match status" value="1"/>
</dbReference>
<feature type="transmembrane region" description="Helical" evidence="8">
    <location>
        <begin position="131"/>
        <end position="151"/>
    </location>
</feature>
<feature type="transmembrane region" description="Helical" evidence="8">
    <location>
        <begin position="273"/>
        <end position="292"/>
    </location>
</feature>
<keyword evidence="5 8" id="KW-1133">Transmembrane helix</keyword>
<dbReference type="GO" id="GO:0097272">
    <property type="term" value="P:ammonium homeostasis"/>
    <property type="evidence" value="ECO:0007669"/>
    <property type="project" value="TreeGrafter"/>
</dbReference>
<dbReference type="EMBL" id="MU825396">
    <property type="protein sequence ID" value="KAJ7394688.1"/>
    <property type="molecule type" value="Genomic_DNA"/>
</dbReference>
<dbReference type="Proteomes" id="UP001163046">
    <property type="component" value="Unassembled WGS sequence"/>
</dbReference>
<comment type="similarity">
    <text evidence="2 8">Belongs to the ammonia transporter channel (TC 1.A.11.2) family.</text>
</comment>
<gene>
    <name evidence="11" type="ORF">OS493_000513</name>
</gene>
<proteinExistence type="inferred from homology"/>
<accession>A0A9X0A7P1</accession>
<evidence type="ECO:0000313" key="11">
    <source>
        <dbReference type="EMBL" id="KAJ7394688.1"/>
    </source>
</evidence>
<evidence type="ECO:0000256" key="3">
    <source>
        <dbReference type="ARBA" id="ARBA00022448"/>
    </source>
</evidence>
<dbReference type="PANTHER" id="PTHR11730:SF58">
    <property type="entry name" value="AMMONIUM TRANSPORTER"/>
    <property type="match status" value="1"/>
</dbReference>
<keyword evidence="4 8" id="KW-0812">Transmembrane</keyword>
<keyword evidence="7 8" id="KW-0924">Ammonia transport</keyword>
<evidence type="ECO:0000313" key="12">
    <source>
        <dbReference type="Proteomes" id="UP001163046"/>
    </source>
</evidence>
<evidence type="ECO:0000256" key="2">
    <source>
        <dbReference type="ARBA" id="ARBA00005887"/>
    </source>
</evidence>
<dbReference type="Pfam" id="PF00909">
    <property type="entry name" value="Ammonium_transp"/>
    <property type="match status" value="1"/>
</dbReference>
<feature type="region of interest" description="Disordered" evidence="9">
    <location>
        <begin position="486"/>
        <end position="531"/>
    </location>
</feature>
<feature type="transmembrane region" description="Helical" evidence="8">
    <location>
        <begin position="208"/>
        <end position="230"/>
    </location>
</feature>
<evidence type="ECO:0000256" key="7">
    <source>
        <dbReference type="ARBA" id="ARBA00023177"/>
    </source>
</evidence>
<feature type="transmembrane region" description="Helical" evidence="8">
    <location>
        <begin position="242"/>
        <end position="261"/>
    </location>
</feature>
<comment type="caution">
    <text evidence="11">The sequence shown here is derived from an EMBL/GenBank/DDBJ whole genome shotgun (WGS) entry which is preliminary data.</text>
</comment>
<dbReference type="FunFam" id="1.10.3430.10:FF:000008">
    <property type="entry name" value="Ammonium transporter"/>
    <property type="match status" value="1"/>
</dbReference>
<dbReference type="SUPFAM" id="SSF111352">
    <property type="entry name" value="Ammonium transporter"/>
    <property type="match status" value="1"/>
</dbReference>
<evidence type="ECO:0000256" key="9">
    <source>
        <dbReference type="SAM" id="MobiDB-lite"/>
    </source>
</evidence>
<evidence type="ECO:0000256" key="5">
    <source>
        <dbReference type="ARBA" id="ARBA00022989"/>
    </source>
</evidence>
<dbReference type="InterPro" id="IPR029020">
    <property type="entry name" value="Ammonium/urea_transptr"/>
</dbReference>
<evidence type="ECO:0000256" key="1">
    <source>
        <dbReference type="ARBA" id="ARBA00004141"/>
    </source>
</evidence>
<keyword evidence="12" id="KW-1185">Reference proteome</keyword>
<feature type="transmembrane region" description="Helical" evidence="8">
    <location>
        <begin position="364"/>
        <end position="392"/>
    </location>
</feature>
<comment type="subcellular location">
    <subcellularLocation>
        <location evidence="8">Cell membrane</location>
        <topology evidence="8">Multi-pass membrane protein</topology>
    </subcellularLocation>
    <subcellularLocation>
        <location evidence="1">Membrane</location>
        <topology evidence="1">Multi-pass membrane protein</topology>
    </subcellularLocation>
</comment>
<protein>
    <recommendedName>
        <fullName evidence="8">Ammonium transporter</fullName>
    </recommendedName>
</protein>
<organism evidence="11 12">
    <name type="scientific">Desmophyllum pertusum</name>
    <dbReference type="NCBI Taxonomy" id="174260"/>
    <lineage>
        <taxon>Eukaryota</taxon>
        <taxon>Metazoa</taxon>
        <taxon>Cnidaria</taxon>
        <taxon>Anthozoa</taxon>
        <taxon>Hexacorallia</taxon>
        <taxon>Scleractinia</taxon>
        <taxon>Caryophylliina</taxon>
        <taxon>Caryophylliidae</taxon>
        <taxon>Desmophyllum</taxon>
    </lineage>
</organism>
<keyword evidence="3 8" id="KW-0813">Transport</keyword>
<feature type="domain" description="Ammonium transporter AmtB-like" evidence="10">
    <location>
        <begin position="20"/>
        <end position="415"/>
    </location>
</feature>
<feature type="transmembrane region" description="Helical" evidence="8">
    <location>
        <begin position="20"/>
        <end position="38"/>
    </location>
</feature>